<comment type="similarity">
    <text evidence="4">Belongs to the eIF-3 subunit K family.</text>
</comment>
<comment type="subunit">
    <text evidence="4">Component of the eukaryotic translation initiation factor 3 (eIF-3) complex.</text>
</comment>
<dbReference type="InterPro" id="IPR033464">
    <property type="entry name" value="CSN8_PSD8_EIF3K"/>
</dbReference>
<evidence type="ECO:0000256" key="4">
    <source>
        <dbReference type="HAMAP-Rule" id="MF_03010"/>
    </source>
</evidence>
<dbReference type="PANTHER" id="PTHR13022">
    <property type="entry name" value="EUKARYOTIC TRANSLATION INITIATION FACTOR 3 SUBUNIT 11"/>
    <property type="match status" value="1"/>
</dbReference>
<dbReference type="PANTHER" id="PTHR13022:SF0">
    <property type="entry name" value="EUKARYOTIC TRANSLATION INITIATION FACTOR 3 SUBUNIT K"/>
    <property type="match status" value="1"/>
</dbReference>
<evidence type="ECO:0000313" key="7">
    <source>
        <dbReference type="Proteomes" id="UP000095009"/>
    </source>
</evidence>
<dbReference type="GO" id="GO:0001732">
    <property type="term" value="P:formation of cytoplasmic translation initiation complex"/>
    <property type="evidence" value="ECO:0007669"/>
    <property type="project" value="UniProtKB-UniRule"/>
</dbReference>
<reference evidence="6 7" key="1">
    <citation type="journal article" date="2016" name="Proc. Natl. Acad. Sci. U.S.A.">
        <title>Comparative genomics of biotechnologically important yeasts.</title>
        <authorList>
            <person name="Riley R."/>
            <person name="Haridas S."/>
            <person name="Wolfe K.H."/>
            <person name="Lopes M.R."/>
            <person name="Hittinger C.T."/>
            <person name="Goeker M."/>
            <person name="Salamov A.A."/>
            <person name="Wisecaver J.H."/>
            <person name="Long T.M."/>
            <person name="Calvey C.H."/>
            <person name="Aerts A.L."/>
            <person name="Barry K.W."/>
            <person name="Choi C."/>
            <person name="Clum A."/>
            <person name="Coughlan A.Y."/>
            <person name="Deshpande S."/>
            <person name="Douglass A.P."/>
            <person name="Hanson S.J."/>
            <person name="Klenk H.-P."/>
            <person name="LaButti K.M."/>
            <person name="Lapidus A."/>
            <person name="Lindquist E.A."/>
            <person name="Lipzen A.M."/>
            <person name="Meier-Kolthoff J.P."/>
            <person name="Ohm R.A."/>
            <person name="Otillar R.P."/>
            <person name="Pangilinan J.L."/>
            <person name="Peng Y."/>
            <person name="Rokas A."/>
            <person name="Rosa C.A."/>
            <person name="Scheuner C."/>
            <person name="Sibirny A.A."/>
            <person name="Slot J.C."/>
            <person name="Stielow J.B."/>
            <person name="Sun H."/>
            <person name="Kurtzman C.P."/>
            <person name="Blackwell M."/>
            <person name="Grigoriev I.V."/>
            <person name="Jeffries T.W."/>
        </authorList>
    </citation>
    <scope>NUCLEOTIDE SEQUENCE [LARGE SCALE GENOMIC DNA]</scope>
    <source>
        <strain evidence="6 7">DSM 6958</strain>
    </source>
</reference>
<dbReference type="GO" id="GO:0033290">
    <property type="term" value="C:eukaryotic 48S preinitiation complex"/>
    <property type="evidence" value="ECO:0007669"/>
    <property type="project" value="UniProtKB-UniRule"/>
</dbReference>
<feature type="domain" description="PCI" evidence="5">
    <location>
        <begin position="47"/>
        <end position="220"/>
    </location>
</feature>
<dbReference type="Gene3D" id="1.10.10.10">
    <property type="entry name" value="Winged helix-like DNA-binding domain superfamily/Winged helix DNA-binding domain"/>
    <property type="match status" value="1"/>
</dbReference>
<comment type="function">
    <text evidence="4">Component of the eukaryotic translation initiation factor 3 (eIF-3) complex, which is involved in protein synthesis of a specialized repertoire of mRNAs and, together with other initiation factors, stimulates binding of mRNA and methionyl-tRNAi to the 40S ribosome. The eIF-3 complex specifically targets and initiates translation of a subset of mRNAs involved in cell proliferation.</text>
</comment>
<dbReference type="EMBL" id="KV454408">
    <property type="protein sequence ID" value="ODQ66772.1"/>
    <property type="molecule type" value="Genomic_DNA"/>
</dbReference>
<comment type="subcellular location">
    <subcellularLocation>
        <location evidence="4">Cytoplasm</location>
    </subcellularLocation>
</comment>
<evidence type="ECO:0000256" key="3">
    <source>
        <dbReference type="ARBA" id="ARBA00022917"/>
    </source>
</evidence>
<dbReference type="GO" id="GO:0008541">
    <property type="term" value="C:proteasome regulatory particle, lid subcomplex"/>
    <property type="evidence" value="ECO:0007669"/>
    <property type="project" value="UniProtKB-ARBA"/>
</dbReference>
<keyword evidence="3 4" id="KW-0648">Protein biosynthesis</keyword>
<evidence type="ECO:0000256" key="2">
    <source>
        <dbReference type="ARBA" id="ARBA00022540"/>
    </source>
</evidence>
<dbReference type="Pfam" id="PF10075">
    <property type="entry name" value="CSN8_PSD8_EIF3K"/>
    <property type="match status" value="1"/>
</dbReference>
<dbReference type="AlphaFoldDB" id="A0A1E3PPC2"/>
<dbReference type="GO" id="GO:0005852">
    <property type="term" value="C:eukaryotic translation initiation factor 3 complex"/>
    <property type="evidence" value="ECO:0007669"/>
    <property type="project" value="UniProtKB-UniRule"/>
</dbReference>
<dbReference type="STRING" id="857566.A0A1E3PPC2"/>
<proteinExistence type="inferred from homology"/>
<keyword evidence="7" id="KW-1185">Reference proteome</keyword>
<protein>
    <recommendedName>
        <fullName evidence="4">Eukaryotic translation initiation factor 3 subunit K</fullName>
        <shortName evidence="4">eIF3k</shortName>
    </recommendedName>
    <alternativeName>
        <fullName evidence="4">eIF-3 p25</fullName>
    </alternativeName>
</protein>
<evidence type="ECO:0000313" key="6">
    <source>
        <dbReference type="EMBL" id="ODQ66772.1"/>
    </source>
</evidence>
<evidence type="ECO:0000259" key="5">
    <source>
        <dbReference type="PROSITE" id="PS50250"/>
    </source>
</evidence>
<dbReference type="InterPro" id="IPR000717">
    <property type="entry name" value="PCI_dom"/>
</dbReference>
<dbReference type="InterPro" id="IPR016024">
    <property type="entry name" value="ARM-type_fold"/>
</dbReference>
<dbReference type="PROSITE" id="PS50250">
    <property type="entry name" value="PCI"/>
    <property type="match status" value="1"/>
</dbReference>
<dbReference type="InterPro" id="IPR036388">
    <property type="entry name" value="WH-like_DNA-bd_sf"/>
</dbReference>
<name>A0A1E3PPC2_9ASCO</name>
<dbReference type="InterPro" id="IPR016020">
    <property type="entry name" value="Transl_init_fac_sub12_N_euk"/>
</dbReference>
<dbReference type="GO" id="GO:0043022">
    <property type="term" value="F:ribosome binding"/>
    <property type="evidence" value="ECO:0007669"/>
    <property type="project" value="InterPro"/>
</dbReference>
<accession>A0A1E3PPC2</accession>
<dbReference type="Gene3D" id="1.25.40.250">
    <property type="entry name" value="ARM repeat, domain 1"/>
    <property type="match status" value="1"/>
</dbReference>
<organism evidence="6 7">
    <name type="scientific">Nadsonia fulvescens var. elongata DSM 6958</name>
    <dbReference type="NCBI Taxonomy" id="857566"/>
    <lineage>
        <taxon>Eukaryota</taxon>
        <taxon>Fungi</taxon>
        <taxon>Dikarya</taxon>
        <taxon>Ascomycota</taxon>
        <taxon>Saccharomycotina</taxon>
        <taxon>Dipodascomycetes</taxon>
        <taxon>Dipodascales</taxon>
        <taxon>Dipodascales incertae sedis</taxon>
        <taxon>Nadsonia</taxon>
    </lineage>
</organism>
<dbReference type="HAMAP" id="MF_03010">
    <property type="entry name" value="eIF3k"/>
    <property type="match status" value="1"/>
</dbReference>
<dbReference type="InterPro" id="IPR036390">
    <property type="entry name" value="WH_DNA-bd_sf"/>
</dbReference>
<dbReference type="InterPro" id="IPR009374">
    <property type="entry name" value="eIF3k"/>
</dbReference>
<evidence type="ECO:0000256" key="1">
    <source>
        <dbReference type="ARBA" id="ARBA00022490"/>
    </source>
</evidence>
<dbReference type="Proteomes" id="UP000095009">
    <property type="component" value="Unassembled WGS sequence"/>
</dbReference>
<keyword evidence="1 4" id="KW-0963">Cytoplasm</keyword>
<keyword evidence="2 4" id="KW-0396">Initiation factor</keyword>
<dbReference type="GO" id="GO:0016282">
    <property type="term" value="C:eukaryotic 43S preinitiation complex"/>
    <property type="evidence" value="ECO:0007669"/>
    <property type="project" value="UniProtKB-UniRule"/>
</dbReference>
<dbReference type="GO" id="GO:0003723">
    <property type="term" value="F:RNA binding"/>
    <property type="evidence" value="ECO:0007669"/>
    <property type="project" value="UniProtKB-UniRule"/>
</dbReference>
<dbReference type="GO" id="GO:0003743">
    <property type="term" value="F:translation initiation factor activity"/>
    <property type="evidence" value="ECO:0007669"/>
    <property type="project" value="UniProtKB-UniRule"/>
</dbReference>
<dbReference type="OrthoDB" id="337745at2759"/>
<dbReference type="SUPFAM" id="SSF48371">
    <property type="entry name" value="ARM repeat"/>
    <property type="match status" value="1"/>
</dbReference>
<sequence>MENTLVNKPESRPEVVDHMLNTLEKYDAGNIQKFEEYVEQQCSKNVSDIAANLALLKLYQFNTNRINDEVIINVLSLALINFNSFDFSLALHLLPTYVLNESPIDPLSEQIQKLFKLYNHLDGKDFAGFWTEFYKDDNATEIVSDIENFLSLIRASISKTIECACKSLSYSVLSSWVHLDENSSALNDWIKRQSWTLNGTTVEIPVNEFNSAKPIITTETVKFEQLSRLLKKAFEME</sequence>
<dbReference type="GO" id="GO:0006446">
    <property type="term" value="P:regulation of translational initiation"/>
    <property type="evidence" value="ECO:0007669"/>
    <property type="project" value="InterPro"/>
</dbReference>
<dbReference type="SUPFAM" id="SSF46785">
    <property type="entry name" value="Winged helix' DNA-binding domain"/>
    <property type="match status" value="1"/>
</dbReference>
<gene>
    <name evidence="6" type="ORF">NADFUDRAFT_82490</name>
</gene>